<gene>
    <name evidence="1" type="ORF">H010_03867</name>
</gene>
<accession>A0A9X4S8V3</accession>
<dbReference type="InterPro" id="IPR023430">
    <property type="entry name" value="Pept_HybD-like_dom_sf"/>
</dbReference>
<evidence type="ECO:0000313" key="1">
    <source>
        <dbReference type="EMBL" id="MDG5974374.1"/>
    </source>
</evidence>
<dbReference type="Gene3D" id="3.40.50.1450">
    <property type="entry name" value="HybD-like"/>
    <property type="match status" value="1"/>
</dbReference>
<protein>
    <submittedName>
        <fullName evidence="1">Hydrogenase maturation protease</fullName>
    </submittedName>
</protein>
<dbReference type="InterPro" id="IPR000671">
    <property type="entry name" value="Peptidase_A31"/>
</dbReference>
<dbReference type="SUPFAM" id="SSF53163">
    <property type="entry name" value="HybD-like"/>
    <property type="match status" value="1"/>
</dbReference>
<comment type="caution">
    <text evidence="1">The sequence shown here is derived from an EMBL/GenBank/DDBJ whole genome shotgun (WGS) entry which is preliminary data.</text>
</comment>
<sequence length="156" mass="16829">MSSKVAPLLVFGWGNPGRGDDALGPLLVEQLAGRAQARRLECLTDFQLQVEHALDLVGRERVLFVDAAIGLQTPFAVSTVVPAPVAGFTTHALAPEALLQVYRDLERAEPPPCTLLAIRAQRFELGEAPGEQALTDLALALAWAMEWARLPEEIPA</sequence>
<reference evidence="1" key="1">
    <citation type="submission" date="2013-01" db="EMBL/GenBank/DDBJ databases">
        <title>Genome draft of Hydrogenophaga taeniospiralis 2K1.</title>
        <authorList>
            <person name="Gomila M."/>
            <person name="Lalucat J."/>
        </authorList>
    </citation>
    <scope>NUCLEOTIDE SEQUENCE</scope>
    <source>
        <strain evidence="1">CCUG 15921</strain>
    </source>
</reference>
<keyword evidence="1" id="KW-0378">Hydrolase</keyword>
<name>A0A9X4S8V3_9BURK</name>
<dbReference type="GO" id="GO:0004175">
    <property type="term" value="F:endopeptidase activity"/>
    <property type="evidence" value="ECO:0007669"/>
    <property type="project" value="TreeGrafter"/>
</dbReference>
<dbReference type="OrthoDB" id="9808862at2"/>
<dbReference type="RefSeq" id="WP_068169860.1">
    <property type="nucleotide sequence ID" value="NZ_AOGK01000002.1"/>
</dbReference>
<evidence type="ECO:0000313" key="2">
    <source>
        <dbReference type="Proteomes" id="UP001152876"/>
    </source>
</evidence>
<dbReference type="PANTHER" id="PTHR30302:SF5">
    <property type="entry name" value="SLR1876 PROTEIN"/>
    <property type="match status" value="1"/>
</dbReference>
<dbReference type="GO" id="GO:0008047">
    <property type="term" value="F:enzyme activator activity"/>
    <property type="evidence" value="ECO:0007669"/>
    <property type="project" value="InterPro"/>
</dbReference>
<dbReference type="Proteomes" id="UP001152876">
    <property type="component" value="Unassembled WGS sequence"/>
</dbReference>
<dbReference type="NCBIfam" id="TIGR00072">
    <property type="entry name" value="hydrog_prot"/>
    <property type="match status" value="1"/>
</dbReference>
<dbReference type="PANTHER" id="PTHR30302">
    <property type="entry name" value="HYDROGENASE 1 MATURATION PROTEASE"/>
    <property type="match status" value="1"/>
</dbReference>
<proteinExistence type="predicted"/>
<keyword evidence="1" id="KW-0645">Protease</keyword>
<organism evidence="1 2">
    <name type="scientific">Hydrogenophaga taeniospiralis CCUG 15921</name>
    <dbReference type="NCBI Taxonomy" id="1281780"/>
    <lineage>
        <taxon>Bacteria</taxon>
        <taxon>Pseudomonadati</taxon>
        <taxon>Pseudomonadota</taxon>
        <taxon>Betaproteobacteria</taxon>
        <taxon>Burkholderiales</taxon>
        <taxon>Comamonadaceae</taxon>
        <taxon>Hydrogenophaga</taxon>
    </lineage>
</organism>
<dbReference type="EMBL" id="AOGK01000002">
    <property type="protein sequence ID" value="MDG5974374.1"/>
    <property type="molecule type" value="Genomic_DNA"/>
</dbReference>
<dbReference type="AlphaFoldDB" id="A0A9X4S8V3"/>
<keyword evidence="2" id="KW-1185">Reference proteome</keyword>
<dbReference type="GO" id="GO:0016485">
    <property type="term" value="P:protein processing"/>
    <property type="evidence" value="ECO:0007669"/>
    <property type="project" value="TreeGrafter"/>
</dbReference>